<dbReference type="EMBL" id="JAZDDP010000005">
    <property type="protein sequence ID" value="MEL3920221.1"/>
    <property type="molecule type" value="Genomic_DNA"/>
</dbReference>
<evidence type="ECO:0000313" key="1">
    <source>
        <dbReference type="EMBL" id="KXU80036.1"/>
    </source>
</evidence>
<dbReference type="EMBL" id="JMGO02000005">
    <property type="protein sequence ID" value="KXU80036.1"/>
    <property type="molecule type" value="Genomic_DNA"/>
</dbReference>
<dbReference type="AlphaFoldDB" id="A0A175VH34"/>
<comment type="caution">
    <text evidence="1">The sequence shown here is derived from an EMBL/GenBank/DDBJ whole genome shotgun (WGS) entry which is preliminary data.</text>
</comment>
<dbReference type="GeneID" id="92810444"/>
<evidence type="ECO:0000313" key="3">
    <source>
        <dbReference type="Proteomes" id="UP000078435"/>
    </source>
</evidence>
<gene>
    <name evidence="1" type="ORF">LCR_15705</name>
    <name evidence="2" type="ORF">V1482_12455</name>
</gene>
<dbReference type="RefSeq" id="WP_042070445.1">
    <property type="nucleotide sequence ID" value="NZ_CDDE01000009.1"/>
</dbReference>
<evidence type="ECO:0000313" key="4">
    <source>
        <dbReference type="Proteomes" id="UP001491613"/>
    </source>
</evidence>
<proteinExistence type="predicted"/>
<dbReference type="Proteomes" id="UP000078435">
    <property type="component" value="Unassembled WGS sequence"/>
</dbReference>
<sequence length="137" mass="15534">MKRIEEQARQLDQEYQAIAQLFDQFCQQAGTLAEQYQFFSWPDYEDSPPLSRAFTLLGEPRELRLHCQPGERGALHGLIQVVTEDETIDASLGFRADGQLLLESGKLLDNPPGLLLKLLLGAIWQHKPEPENNGHTH</sequence>
<keyword evidence="4" id="KW-1185">Reference proteome</keyword>
<dbReference type="Proteomes" id="UP001491613">
    <property type="component" value="Unassembled WGS sequence"/>
</dbReference>
<reference evidence="2 4" key="2">
    <citation type="submission" date="2024-01" db="EMBL/GenBank/DDBJ databases">
        <title>Horizontal gene transfer in Aeromonas trota.</title>
        <authorList>
            <person name="Otero Olarra J.E."/>
            <person name="Perez Valdespino A."/>
        </authorList>
    </citation>
    <scope>NUCLEOTIDE SEQUENCE [LARGE SCALE GENOMIC DNA]</scope>
    <source>
        <strain evidence="2 4">9.1</strain>
    </source>
</reference>
<reference evidence="1 3" key="1">
    <citation type="submission" date="2016-02" db="EMBL/GenBank/DDBJ databases">
        <title>Draft genome sequence of Aeromonas trota strain 1999lcr isolated from cerebrospinal fluid (CSF).</title>
        <authorList>
            <person name="Dallagassa C.B."/>
            <person name="Prediger K.C."/>
            <person name="Weiss V.A."/>
            <person name="Assis F.E."/>
            <person name="Baura V."/>
            <person name="Cruz L.M."/>
            <person name="Souza E.M."/>
            <person name="Pedrosa F.O."/>
            <person name="Fadel-Picheth C.M."/>
        </authorList>
    </citation>
    <scope>NUCLEOTIDE SEQUENCE [LARGE SCALE GENOMIC DNA]</scope>
    <source>
        <strain evidence="1 3">1999lcr</strain>
    </source>
</reference>
<name>A0A175VH34_AEREN</name>
<accession>A0A175VH34</accession>
<dbReference type="OrthoDB" id="5592546at2"/>
<protein>
    <submittedName>
        <fullName evidence="1">Uncharacterized protein</fullName>
    </submittedName>
</protein>
<evidence type="ECO:0000313" key="2">
    <source>
        <dbReference type="EMBL" id="MEL3920221.1"/>
    </source>
</evidence>
<organism evidence="1 3">
    <name type="scientific">Aeromonas enteropelogenes</name>
    <name type="common">Aeromonas trota</name>
    <dbReference type="NCBI Taxonomy" id="29489"/>
    <lineage>
        <taxon>Bacteria</taxon>
        <taxon>Pseudomonadati</taxon>
        <taxon>Pseudomonadota</taxon>
        <taxon>Gammaproteobacteria</taxon>
        <taxon>Aeromonadales</taxon>
        <taxon>Aeromonadaceae</taxon>
        <taxon>Aeromonas</taxon>
    </lineage>
</organism>